<sequence length="153" mass="16920">MERVSEKEATGTYRSPWFYMFLLVQVYAGVVARYSVLAGEQTEVLSCSLGVVGRIRREVCDDCVAEEKTRKVVVIAVSKEAREGCYCRRSWTMHDTEKGRPKWVSSLPLVPPLCLIPPSFLFAVGLTTPLVHHACARSLTTLTSPVALAPTTS</sequence>
<dbReference type="GeneID" id="70290167"/>
<dbReference type="EMBL" id="MU251275">
    <property type="protein sequence ID" value="KAG9250646.1"/>
    <property type="molecule type" value="Genomic_DNA"/>
</dbReference>
<keyword evidence="1" id="KW-0812">Transmembrane</keyword>
<accession>A0A9P7ZEU5</accession>
<gene>
    <name evidence="2" type="ORF">F5Z01DRAFT_354339</name>
</gene>
<comment type="caution">
    <text evidence="2">The sequence shown here is derived from an EMBL/GenBank/DDBJ whole genome shotgun (WGS) entry which is preliminary data.</text>
</comment>
<keyword evidence="3" id="KW-1185">Reference proteome</keyword>
<dbReference type="RefSeq" id="XP_046114570.1">
    <property type="nucleotide sequence ID" value="XM_046259264.1"/>
</dbReference>
<organism evidence="2 3">
    <name type="scientific">Emericellopsis atlantica</name>
    <dbReference type="NCBI Taxonomy" id="2614577"/>
    <lineage>
        <taxon>Eukaryota</taxon>
        <taxon>Fungi</taxon>
        <taxon>Dikarya</taxon>
        <taxon>Ascomycota</taxon>
        <taxon>Pezizomycotina</taxon>
        <taxon>Sordariomycetes</taxon>
        <taxon>Hypocreomycetidae</taxon>
        <taxon>Hypocreales</taxon>
        <taxon>Bionectriaceae</taxon>
        <taxon>Emericellopsis</taxon>
    </lineage>
</organism>
<protein>
    <submittedName>
        <fullName evidence="2">Uncharacterized protein</fullName>
    </submittedName>
</protein>
<proteinExistence type="predicted"/>
<evidence type="ECO:0000313" key="2">
    <source>
        <dbReference type="EMBL" id="KAG9250646.1"/>
    </source>
</evidence>
<keyword evidence="1" id="KW-0472">Membrane</keyword>
<evidence type="ECO:0000256" key="1">
    <source>
        <dbReference type="SAM" id="Phobius"/>
    </source>
</evidence>
<reference evidence="2" key="1">
    <citation type="journal article" date="2021" name="IMA Fungus">
        <title>Genomic characterization of three marine fungi, including Emericellopsis atlantica sp. nov. with signatures of a generalist lifestyle and marine biomass degradation.</title>
        <authorList>
            <person name="Hagestad O.C."/>
            <person name="Hou L."/>
            <person name="Andersen J.H."/>
            <person name="Hansen E.H."/>
            <person name="Altermark B."/>
            <person name="Li C."/>
            <person name="Kuhnert E."/>
            <person name="Cox R.J."/>
            <person name="Crous P.W."/>
            <person name="Spatafora J.W."/>
            <person name="Lail K."/>
            <person name="Amirebrahimi M."/>
            <person name="Lipzen A."/>
            <person name="Pangilinan J."/>
            <person name="Andreopoulos W."/>
            <person name="Hayes R.D."/>
            <person name="Ng V."/>
            <person name="Grigoriev I.V."/>
            <person name="Jackson S.A."/>
            <person name="Sutton T.D.S."/>
            <person name="Dobson A.D.W."/>
            <person name="Rama T."/>
        </authorList>
    </citation>
    <scope>NUCLEOTIDE SEQUENCE</scope>
    <source>
        <strain evidence="2">TS7</strain>
    </source>
</reference>
<evidence type="ECO:0000313" key="3">
    <source>
        <dbReference type="Proteomes" id="UP000887229"/>
    </source>
</evidence>
<feature type="transmembrane region" description="Helical" evidence="1">
    <location>
        <begin position="17"/>
        <end position="36"/>
    </location>
</feature>
<keyword evidence="1" id="KW-1133">Transmembrane helix</keyword>
<dbReference type="AlphaFoldDB" id="A0A9P7ZEU5"/>
<dbReference type="Proteomes" id="UP000887229">
    <property type="component" value="Unassembled WGS sequence"/>
</dbReference>
<name>A0A9P7ZEU5_9HYPO</name>